<gene>
    <name evidence="1" type="ORF">LY28_02296</name>
</gene>
<dbReference type="RefSeq" id="WP_110462321.1">
    <property type="nucleotide sequence ID" value="NZ_QKMR01000013.1"/>
</dbReference>
<dbReference type="AlphaFoldDB" id="A0A318XIV9"/>
<keyword evidence="1" id="KW-0238">DNA-binding</keyword>
<organism evidence="1 2">
    <name type="scientific">Ruminiclostridium sufflavum DSM 19573</name>
    <dbReference type="NCBI Taxonomy" id="1121337"/>
    <lineage>
        <taxon>Bacteria</taxon>
        <taxon>Bacillati</taxon>
        <taxon>Bacillota</taxon>
        <taxon>Clostridia</taxon>
        <taxon>Eubacteriales</taxon>
        <taxon>Oscillospiraceae</taxon>
        <taxon>Ruminiclostridium</taxon>
    </lineage>
</organism>
<dbReference type="InterPro" id="IPR036390">
    <property type="entry name" value="WH_DNA-bd_sf"/>
</dbReference>
<dbReference type="EMBL" id="QKMR01000013">
    <property type="protein sequence ID" value="PYG87160.1"/>
    <property type="molecule type" value="Genomic_DNA"/>
</dbReference>
<comment type="caution">
    <text evidence="1">The sequence shown here is derived from an EMBL/GenBank/DDBJ whole genome shotgun (WGS) entry which is preliminary data.</text>
</comment>
<dbReference type="OrthoDB" id="2082425at2"/>
<sequence length="167" mass="19542">MDKKYIVLNEIGKNPEITQRELSKIIRCSVGSINTLLNKMVKEGLIKLKRMPMNRMLYMLTPIGIAEKLQKTSSYIKSNYKYIVETQAKIRFELENLAKENEEVYLIIEEDEISELAKISLKDIANIKFITDKDICDKSKTVVTLSIKNYNRFKEEYTRLINLLELL</sequence>
<dbReference type="InterPro" id="IPR036388">
    <property type="entry name" value="WH-like_DNA-bd_sf"/>
</dbReference>
<name>A0A318XIV9_9FIRM</name>
<reference evidence="1 2" key="1">
    <citation type="submission" date="2018-06" db="EMBL/GenBank/DDBJ databases">
        <title>Genomic Encyclopedia of Type Strains, Phase I: the one thousand microbial genomes (KMG-I) project.</title>
        <authorList>
            <person name="Kyrpides N."/>
        </authorList>
    </citation>
    <scope>NUCLEOTIDE SEQUENCE [LARGE SCALE GENOMIC DNA]</scope>
    <source>
        <strain evidence="1 2">DSM 19573</strain>
    </source>
</reference>
<accession>A0A318XIV9</accession>
<evidence type="ECO:0000313" key="1">
    <source>
        <dbReference type="EMBL" id="PYG87160.1"/>
    </source>
</evidence>
<dbReference type="GO" id="GO:0003677">
    <property type="term" value="F:DNA binding"/>
    <property type="evidence" value="ECO:0007669"/>
    <property type="project" value="UniProtKB-KW"/>
</dbReference>
<dbReference type="Gene3D" id="1.10.10.10">
    <property type="entry name" value="Winged helix-like DNA-binding domain superfamily/Winged helix DNA-binding domain"/>
    <property type="match status" value="1"/>
</dbReference>
<protein>
    <submittedName>
        <fullName evidence="1">Winged helix-turn-helix DNA-binding protein</fullName>
    </submittedName>
</protein>
<dbReference type="SUPFAM" id="SSF46785">
    <property type="entry name" value="Winged helix' DNA-binding domain"/>
    <property type="match status" value="1"/>
</dbReference>
<dbReference type="Pfam" id="PF13412">
    <property type="entry name" value="HTH_24"/>
    <property type="match status" value="1"/>
</dbReference>
<dbReference type="Proteomes" id="UP000248132">
    <property type="component" value="Unassembled WGS sequence"/>
</dbReference>
<evidence type="ECO:0000313" key="2">
    <source>
        <dbReference type="Proteomes" id="UP000248132"/>
    </source>
</evidence>
<keyword evidence="2" id="KW-1185">Reference proteome</keyword>
<proteinExistence type="predicted"/>